<feature type="transmembrane region" description="Helical" evidence="5">
    <location>
        <begin position="6"/>
        <end position="26"/>
    </location>
</feature>
<name>A0A7R9UC20_9STRA</name>
<evidence type="ECO:0008006" key="7">
    <source>
        <dbReference type="Google" id="ProtNLM"/>
    </source>
</evidence>
<dbReference type="PRINTS" id="PR00463">
    <property type="entry name" value="EP450I"/>
</dbReference>
<dbReference type="PRINTS" id="PR00385">
    <property type="entry name" value="P450"/>
</dbReference>
<gene>
    <name evidence="6" type="ORF">PPYR1160_LOCUS11075</name>
</gene>
<accession>A0A7R9UC20</accession>
<keyword evidence="4" id="KW-0503">Monooxygenase</keyword>
<evidence type="ECO:0000256" key="4">
    <source>
        <dbReference type="RuleBase" id="RU000461"/>
    </source>
</evidence>
<evidence type="ECO:0000256" key="2">
    <source>
        <dbReference type="ARBA" id="ARBA00010617"/>
    </source>
</evidence>
<evidence type="ECO:0000313" key="6">
    <source>
        <dbReference type="EMBL" id="CAD8261573.1"/>
    </source>
</evidence>
<dbReference type="SUPFAM" id="SSF48264">
    <property type="entry name" value="Cytochrome P450"/>
    <property type="match status" value="1"/>
</dbReference>
<dbReference type="InterPro" id="IPR002401">
    <property type="entry name" value="Cyt_P450_E_grp-I"/>
</dbReference>
<dbReference type="InterPro" id="IPR050121">
    <property type="entry name" value="Cytochrome_P450_monoxygenase"/>
</dbReference>
<dbReference type="PROSITE" id="PS00086">
    <property type="entry name" value="CYTOCHROME_P450"/>
    <property type="match status" value="1"/>
</dbReference>
<keyword evidence="4" id="KW-0560">Oxidoreductase</keyword>
<keyword evidence="3 4" id="KW-0479">Metal-binding</keyword>
<comment type="cofactor">
    <cofactor evidence="1 3">
        <name>heme</name>
        <dbReference type="ChEBI" id="CHEBI:30413"/>
    </cofactor>
</comment>
<organism evidence="6">
    <name type="scientific">Pinguiococcus pyrenoidosus</name>
    <dbReference type="NCBI Taxonomy" id="172671"/>
    <lineage>
        <taxon>Eukaryota</taxon>
        <taxon>Sar</taxon>
        <taxon>Stramenopiles</taxon>
        <taxon>Ochrophyta</taxon>
        <taxon>Pinguiophyceae</taxon>
        <taxon>Pinguiochrysidales</taxon>
        <taxon>Pinguiochrysidaceae</taxon>
        <taxon>Pinguiococcus</taxon>
    </lineage>
</organism>
<dbReference type="EMBL" id="HBEA01014467">
    <property type="protein sequence ID" value="CAD8261573.1"/>
    <property type="molecule type" value="Transcribed_RNA"/>
</dbReference>
<keyword evidence="3 4" id="KW-0349">Heme</keyword>
<evidence type="ECO:0000256" key="1">
    <source>
        <dbReference type="ARBA" id="ARBA00001971"/>
    </source>
</evidence>
<dbReference type="GO" id="GO:0016705">
    <property type="term" value="F:oxidoreductase activity, acting on paired donors, with incorporation or reduction of molecular oxygen"/>
    <property type="evidence" value="ECO:0007669"/>
    <property type="project" value="InterPro"/>
</dbReference>
<dbReference type="PANTHER" id="PTHR24305:SF166">
    <property type="entry name" value="CYTOCHROME P450 12A4, MITOCHONDRIAL-RELATED"/>
    <property type="match status" value="1"/>
</dbReference>
<dbReference type="Pfam" id="PF00067">
    <property type="entry name" value="p450"/>
    <property type="match status" value="1"/>
</dbReference>
<comment type="similarity">
    <text evidence="2 4">Belongs to the cytochrome P450 family.</text>
</comment>
<dbReference type="CDD" id="cd00302">
    <property type="entry name" value="cytochrome_P450"/>
    <property type="match status" value="1"/>
</dbReference>
<keyword evidence="5" id="KW-1133">Transmembrane helix</keyword>
<dbReference type="PANTHER" id="PTHR24305">
    <property type="entry name" value="CYTOCHROME P450"/>
    <property type="match status" value="1"/>
</dbReference>
<protein>
    <recommendedName>
        <fullName evidence="7">Cytochrome P450</fullName>
    </recommendedName>
</protein>
<dbReference type="GO" id="GO:0005506">
    <property type="term" value="F:iron ion binding"/>
    <property type="evidence" value="ECO:0007669"/>
    <property type="project" value="InterPro"/>
</dbReference>
<dbReference type="InterPro" id="IPR036396">
    <property type="entry name" value="Cyt_P450_sf"/>
</dbReference>
<keyword evidence="5" id="KW-0812">Transmembrane</keyword>
<dbReference type="AlphaFoldDB" id="A0A7R9UC20"/>
<keyword evidence="3 4" id="KW-0408">Iron</keyword>
<evidence type="ECO:0000256" key="5">
    <source>
        <dbReference type="SAM" id="Phobius"/>
    </source>
</evidence>
<reference evidence="6" key="1">
    <citation type="submission" date="2021-01" db="EMBL/GenBank/DDBJ databases">
        <authorList>
            <person name="Corre E."/>
            <person name="Pelletier E."/>
            <person name="Niang G."/>
            <person name="Scheremetjew M."/>
            <person name="Finn R."/>
            <person name="Kale V."/>
            <person name="Holt S."/>
            <person name="Cochrane G."/>
            <person name="Meng A."/>
            <person name="Brown T."/>
            <person name="Cohen L."/>
        </authorList>
    </citation>
    <scope>NUCLEOTIDE SEQUENCE</scope>
    <source>
        <strain evidence="6">CCMP2078</strain>
    </source>
</reference>
<dbReference type="GO" id="GO:0020037">
    <property type="term" value="F:heme binding"/>
    <property type="evidence" value="ECO:0007669"/>
    <property type="project" value="InterPro"/>
</dbReference>
<keyword evidence="5" id="KW-0472">Membrane</keyword>
<proteinExistence type="inferred from homology"/>
<dbReference type="GO" id="GO:0004497">
    <property type="term" value="F:monooxygenase activity"/>
    <property type="evidence" value="ECO:0007669"/>
    <property type="project" value="UniProtKB-KW"/>
</dbReference>
<feature type="binding site" description="axial binding residue" evidence="3">
    <location>
        <position position="437"/>
    </location>
    <ligand>
        <name>heme</name>
        <dbReference type="ChEBI" id="CHEBI:30413"/>
    </ligand>
    <ligandPart>
        <name>Fe</name>
        <dbReference type="ChEBI" id="CHEBI:18248"/>
    </ligandPart>
</feature>
<dbReference type="InterPro" id="IPR017972">
    <property type="entry name" value="Cyt_P450_CS"/>
</dbReference>
<dbReference type="InterPro" id="IPR001128">
    <property type="entry name" value="Cyt_P450"/>
</dbReference>
<dbReference type="Gene3D" id="1.10.630.10">
    <property type="entry name" value="Cytochrome P450"/>
    <property type="match status" value="1"/>
</dbReference>
<evidence type="ECO:0000256" key="3">
    <source>
        <dbReference type="PIRSR" id="PIRSR602401-1"/>
    </source>
</evidence>
<sequence length="490" mass="54708">MMESGTWSVAFTLISAAVALLLAWILRCKSGASKYKQVPGGLPIFGQLLRVLDSAQLAATFDEWCEKYGTCEFWVLDTRFLLVSDFADVQKLIAARPRTVRRYKRVKDVVDSLAPGLATAEPPDWSRERRMFSPAFSHGRLGTYVRQIRLVAGRLLSALEERRAAEEEFSVLPVVSKATADVIGLVGFGQDLNSLGQPSPELDSVAATLRVLGDRALSPFPYWKIPFFGDRIDGFHQHKKVLHDCIRRVIGDARGGSGSPDTVLQKFLEQSQEEQDPISETRLIGNIVTLFIAGSDTTSSTVAWALRHLACDEQLQRDAHAEAAAFTFTDDTSFDDILEHFSLLRSIIQEVLRLEGPVPFFTLENSTPVEIGGKVCNPGEYILVWNVRHFSFSEASAAYVGAEPKQFDGRRWLAPDGKEVKALPEAVTPFGAGRRKCPGRDFAVLEAITFLAEILRRFELSTSDMGELRCVQELLMRPERDIRIRFEPRK</sequence>